<dbReference type="Proteomes" id="UP000824890">
    <property type="component" value="Unassembled WGS sequence"/>
</dbReference>
<dbReference type="PANTHER" id="PTHR14379:SF78">
    <property type="entry name" value="NYN DOMAIN-CONTAINING PROTEIN"/>
    <property type="match status" value="1"/>
</dbReference>
<feature type="transmembrane region" description="Helical" evidence="2">
    <location>
        <begin position="174"/>
        <end position="197"/>
    </location>
</feature>
<evidence type="ECO:0000256" key="1">
    <source>
        <dbReference type="SAM" id="MobiDB-lite"/>
    </source>
</evidence>
<sequence length="383" mass="44039">MSSVYERKPKTSWRKDNLGGGKRRWRRRKGGEAIDDGEEDRGKRSLMDSGTKLTPVTRISMETRRTLSSRIGTPSSSKLIIKVERNLTLNRSRFDMAEGYESKPTTGVWWDINTCPIPKDYDPSRVRPSIEAALFKLMGPHPVVIYCVSNLEYISRSVLEEISSSGIILKHTPFSWLIFFYLSFFLPLINALTHPYFPGGVEFISLLRTSHLQYFSYPVMNRVGFVHIQVLSHYQLKMTFLPTSGSGKTYLKGPQRLVKRLLLRYGAGYLSMKCPFFCRVCMFHFSSFDVFITHLKSRQHKKELLLSVVPLYYINNYPDNTCTLCEYPYYNDTNRKLHLESDEHKEAAASVSHEKASLVVPLNTSQEKDGANRKITSEEPIFA</sequence>
<name>A0ABQ8BIF5_BRANA</name>
<evidence type="ECO:0000256" key="2">
    <source>
        <dbReference type="SAM" id="Phobius"/>
    </source>
</evidence>
<feature type="region of interest" description="Disordered" evidence="1">
    <location>
        <begin position="1"/>
        <end position="52"/>
    </location>
</feature>
<dbReference type="EMBL" id="JAGKQM010000011">
    <property type="protein sequence ID" value="KAH0904599.1"/>
    <property type="molecule type" value="Genomic_DNA"/>
</dbReference>
<evidence type="ECO:0000313" key="5">
    <source>
        <dbReference type="Proteomes" id="UP000824890"/>
    </source>
</evidence>
<proteinExistence type="predicted"/>
<feature type="compositionally biased region" description="Basic and acidic residues" evidence="1">
    <location>
        <begin position="1"/>
        <end position="17"/>
    </location>
</feature>
<dbReference type="InterPro" id="IPR024768">
    <property type="entry name" value="Marf1"/>
</dbReference>
<feature type="domain" description="C2H2-type" evidence="3">
    <location>
        <begin position="278"/>
        <end position="300"/>
    </location>
</feature>
<reference evidence="4 5" key="1">
    <citation type="submission" date="2021-05" db="EMBL/GenBank/DDBJ databases">
        <title>Genome Assembly of Synthetic Allotetraploid Brassica napus Reveals Homoeologous Exchanges between Subgenomes.</title>
        <authorList>
            <person name="Davis J.T."/>
        </authorList>
    </citation>
    <scope>NUCLEOTIDE SEQUENCE [LARGE SCALE GENOMIC DNA]</scope>
    <source>
        <strain evidence="5">cv. Da-Ae</strain>
        <tissue evidence="4">Seedling</tissue>
    </source>
</reference>
<protein>
    <recommendedName>
        <fullName evidence="3">C2H2-type domain-containing protein</fullName>
    </recommendedName>
</protein>
<dbReference type="SUPFAM" id="SSF57667">
    <property type="entry name" value="beta-beta-alpha zinc fingers"/>
    <property type="match status" value="1"/>
</dbReference>
<evidence type="ECO:0000259" key="3">
    <source>
        <dbReference type="PROSITE" id="PS00028"/>
    </source>
</evidence>
<keyword evidence="2" id="KW-0812">Transmembrane</keyword>
<dbReference type="PROSITE" id="PS00028">
    <property type="entry name" value="ZINC_FINGER_C2H2_1"/>
    <property type="match status" value="1"/>
</dbReference>
<comment type="caution">
    <text evidence="4">The sequence shown here is derived from an EMBL/GenBank/DDBJ whole genome shotgun (WGS) entry which is preliminary data.</text>
</comment>
<keyword evidence="2" id="KW-1133">Transmembrane helix</keyword>
<dbReference type="CDD" id="cd10910">
    <property type="entry name" value="PIN_limkain_b1_N_like"/>
    <property type="match status" value="1"/>
</dbReference>
<organism evidence="4 5">
    <name type="scientific">Brassica napus</name>
    <name type="common">Rape</name>
    <dbReference type="NCBI Taxonomy" id="3708"/>
    <lineage>
        <taxon>Eukaryota</taxon>
        <taxon>Viridiplantae</taxon>
        <taxon>Streptophyta</taxon>
        <taxon>Embryophyta</taxon>
        <taxon>Tracheophyta</taxon>
        <taxon>Spermatophyta</taxon>
        <taxon>Magnoliopsida</taxon>
        <taxon>eudicotyledons</taxon>
        <taxon>Gunneridae</taxon>
        <taxon>Pentapetalae</taxon>
        <taxon>rosids</taxon>
        <taxon>malvids</taxon>
        <taxon>Brassicales</taxon>
        <taxon>Brassicaceae</taxon>
        <taxon>Brassiceae</taxon>
        <taxon>Brassica</taxon>
    </lineage>
</organism>
<keyword evidence="5" id="KW-1185">Reference proteome</keyword>
<evidence type="ECO:0000313" key="4">
    <source>
        <dbReference type="EMBL" id="KAH0904599.1"/>
    </source>
</evidence>
<dbReference type="InterPro" id="IPR013087">
    <property type="entry name" value="Znf_C2H2_type"/>
</dbReference>
<dbReference type="InterPro" id="IPR036236">
    <property type="entry name" value="Znf_C2H2_sf"/>
</dbReference>
<dbReference type="PANTHER" id="PTHR14379">
    <property type="entry name" value="LIMKAIN B LKAP"/>
    <property type="match status" value="1"/>
</dbReference>
<gene>
    <name evidence="4" type="ORF">HID58_044102</name>
</gene>
<keyword evidence="2" id="KW-0472">Membrane</keyword>
<accession>A0ABQ8BIF5</accession>